<reference evidence="2" key="1">
    <citation type="submission" date="2016-08" db="EMBL/GenBank/DDBJ databases">
        <authorList>
            <person name="Varghese N."/>
            <person name="Submissions Spin"/>
        </authorList>
    </citation>
    <scope>NUCLEOTIDE SEQUENCE [LARGE SCALE GENOMIC DNA]</scope>
    <source>
        <strain evidence="2">R-53094</strain>
    </source>
</reference>
<sequence length="51" mass="5956">MKKIIAILLFFIMIVAIQIPTLGEVIWNNENSGSINYLNHFLLVLARFLFY</sequence>
<dbReference type="RefSeq" id="WP_159426661.1">
    <property type="nucleotide sequence ID" value="NZ_BJEE01000008.1"/>
</dbReference>
<name>A0A1C4B8K9_9LACO</name>
<dbReference type="EMBL" id="FMAO01000009">
    <property type="protein sequence ID" value="SCC03150.1"/>
    <property type="molecule type" value="Genomic_DNA"/>
</dbReference>
<accession>A0A1C4B8K9</accession>
<evidence type="ECO:0000313" key="1">
    <source>
        <dbReference type="EMBL" id="SCC03150.1"/>
    </source>
</evidence>
<organism evidence="1 2">
    <name type="scientific">Weissella bombi</name>
    <dbReference type="NCBI Taxonomy" id="1505725"/>
    <lineage>
        <taxon>Bacteria</taxon>
        <taxon>Bacillati</taxon>
        <taxon>Bacillota</taxon>
        <taxon>Bacilli</taxon>
        <taxon>Lactobacillales</taxon>
        <taxon>Lactobacillaceae</taxon>
        <taxon>Weissella</taxon>
    </lineage>
</organism>
<keyword evidence="2" id="KW-1185">Reference proteome</keyword>
<gene>
    <name evidence="1" type="ORF">GA0061074_10939</name>
</gene>
<proteinExistence type="predicted"/>
<evidence type="ECO:0000313" key="2">
    <source>
        <dbReference type="Proteomes" id="UP000199268"/>
    </source>
</evidence>
<protein>
    <submittedName>
        <fullName evidence="1">Uncharacterized protein</fullName>
    </submittedName>
</protein>
<dbReference type="AlphaFoldDB" id="A0A1C4B8K9"/>
<dbReference type="Proteomes" id="UP000199268">
    <property type="component" value="Unassembled WGS sequence"/>
</dbReference>
<dbReference type="STRING" id="1505725.GA0061074_10939"/>